<evidence type="ECO:0000313" key="3">
    <source>
        <dbReference type="Proteomes" id="UP000287527"/>
    </source>
</evidence>
<feature type="chain" id="PRO_5018658241" description="Lipoprotein" evidence="1">
    <location>
        <begin position="20"/>
        <end position="144"/>
    </location>
</feature>
<protein>
    <recommendedName>
        <fullName evidence="4">Lipoprotein</fullName>
    </recommendedName>
</protein>
<name>A0A3S3U2L7_9FLAO</name>
<proteinExistence type="predicted"/>
<evidence type="ECO:0000256" key="1">
    <source>
        <dbReference type="SAM" id="SignalP"/>
    </source>
</evidence>
<reference evidence="2 3" key="1">
    <citation type="submission" date="2019-01" db="EMBL/GenBank/DDBJ databases">
        <title>Flavobacterium sp. nov.,isolated from freshwater.</title>
        <authorList>
            <person name="Zhang R."/>
            <person name="Du Z.-J."/>
        </authorList>
    </citation>
    <scope>NUCLEOTIDE SEQUENCE [LARGE SCALE GENOMIC DNA]</scope>
    <source>
        <strain evidence="2 3">1E403</strain>
    </source>
</reference>
<dbReference type="AlphaFoldDB" id="A0A3S3U2L7"/>
<keyword evidence="1" id="KW-0732">Signal</keyword>
<keyword evidence="3" id="KW-1185">Reference proteome</keyword>
<dbReference type="RefSeq" id="WP_128390075.1">
    <property type="nucleotide sequence ID" value="NZ_SBII01000007.1"/>
</dbReference>
<organism evidence="2 3">
    <name type="scientific">Flavobacterium cerinum</name>
    <dbReference type="NCBI Taxonomy" id="2502784"/>
    <lineage>
        <taxon>Bacteria</taxon>
        <taxon>Pseudomonadati</taxon>
        <taxon>Bacteroidota</taxon>
        <taxon>Flavobacteriia</taxon>
        <taxon>Flavobacteriales</taxon>
        <taxon>Flavobacteriaceae</taxon>
        <taxon>Flavobacterium</taxon>
    </lineage>
</organism>
<feature type="signal peptide" evidence="1">
    <location>
        <begin position="1"/>
        <end position="19"/>
    </location>
</feature>
<dbReference type="PROSITE" id="PS51257">
    <property type="entry name" value="PROKAR_LIPOPROTEIN"/>
    <property type="match status" value="1"/>
</dbReference>
<dbReference type="Proteomes" id="UP000287527">
    <property type="component" value="Unassembled WGS sequence"/>
</dbReference>
<evidence type="ECO:0000313" key="2">
    <source>
        <dbReference type="EMBL" id="RWX00118.1"/>
    </source>
</evidence>
<dbReference type="OrthoDB" id="673361at2"/>
<sequence length="144" mass="16548">MKKLSLLLLLILCSCSSTRNNDNAYKEIYLSDFKIKYLEKCLIHGYKDTEAIKKLIADDMNGFAEPILGNAYDLVDSLALQSVRQIEQDSTDREGKVAEGGNGKKVLKHCLCYYESKWLDSIAKANYKIYKKQGDDFYKMLRKK</sequence>
<dbReference type="EMBL" id="SBII01000007">
    <property type="protein sequence ID" value="RWX00118.1"/>
    <property type="molecule type" value="Genomic_DNA"/>
</dbReference>
<comment type="caution">
    <text evidence="2">The sequence shown here is derived from an EMBL/GenBank/DDBJ whole genome shotgun (WGS) entry which is preliminary data.</text>
</comment>
<gene>
    <name evidence="2" type="ORF">EPI11_11290</name>
</gene>
<evidence type="ECO:0008006" key="4">
    <source>
        <dbReference type="Google" id="ProtNLM"/>
    </source>
</evidence>
<accession>A0A3S3U2L7</accession>